<dbReference type="EMBL" id="JANGSQ010000087">
    <property type="protein sequence ID" value="MCW4589737.1"/>
    <property type="molecule type" value="Genomic_DNA"/>
</dbReference>
<keyword evidence="2" id="KW-1185">Reference proteome</keyword>
<accession>A0ABT3K2V5</accession>
<evidence type="ECO:0000313" key="2">
    <source>
        <dbReference type="Proteomes" id="UP001526337"/>
    </source>
</evidence>
<proteinExistence type="predicted"/>
<reference evidence="1 2" key="1">
    <citation type="submission" date="2022-07" db="EMBL/GenBank/DDBJ databases">
        <title>Genome stability of Gluconacetobacter entanii AV429.</title>
        <authorList>
            <person name="Trcek J."/>
            <person name="Cepec E."/>
        </authorList>
    </citation>
    <scope>NUCLEOTIDE SEQUENCE [LARGE SCALE GENOMIC DNA]</scope>
    <source>
        <strain evidence="1 2">AV429_2022</strain>
    </source>
</reference>
<dbReference type="Proteomes" id="UP001526337">
    <property type="component" value="Unassembled WGS sequence"/>
</dbReference>
<protein>
    <recommendedName>
        <fullName evidence="3">Tail protein</fullName>
    </recommendedName>
</protein>
<sequence>MSIMKRLLGRLTRAYDISARGRQALSFGATLDFGWAVEDDALVLSPSDRGTVTIALTDLTVMGLALAIGAVPGFFVLNDIGANVSAMSALRCIVGSGSVAGSAGYRFSDTAYLGGNACLGGVLWVDASYPLQILTVFTSDNWGLLDGPRAELQAARNLIRIAPDQMAIPTAEDEWLDYLGAMYGNISRNPGEPDITYGVRIISTILRPACNNKAIELAITAYSGQSVRVTNSAQAPTSAVIYDGTDRFDGSQKYDNPATVPIYGLFDIAANYDVNASGVSPTDFKAAIIWIANSLRAAGTYLRNTVIDNTDPALTDSDPVTSDSQFALTEAWDTIYNGVRQYDGSAAFRGQATVSDLEAGN</sequence>
<dbReference type="RefSeq" id="WP_265176034.1">
    <property type="nucleotide sequence ID" value="NZ_JANGSQ010000087.1"/>
</dbReference>
<evidence type="ECO:0000313" key="1">
    <source>
        <dbReference type="EMBL" id="MCW4589737.1"/>
    </source>
</evidence>
<gene>
    <name evidence="1" type="ORF">NO263_03985</name>
</gene>
<organism evidence="1 2">
    <name type="scientific">Gluconacetobacter entanii</name>
    <dbReference type="NCBI Taxonomy" id="108528"/>
    <lineage>
        <taxon>Bacteria</taxon>
        <taxon>Pseudomonadati</taxon>
        <taxon>Pseudomonadota</taxon>
        <taxon>Alphaproteobacteria</taxon>
        <taxon>Acetobacterales</taxon>
        <taxon>Acetobacteraceae</taxon>
        <taxon>Gluconacetobacter</taxon>
    </lineage>
</organism>
<comment type="caution">
    <text evidence="1">The sequence shown here is derived from an EMBL/GenBank/DDBJ whole genome shotgun (WGS) entry which is preliminary data.</text>
</comment>
<evidence type="ECO:0008006" key="3">
    <source>
        <dbReference type="Google" id="ProtNLM"/>
    </source>
</evidence>
<name>A0ABT3K2V5_9PROT</name>